<dbReference type="PATRIC" id="fig|745411.4.peg.1165"/>
<keyword evidence="2" id="KW-0285">Flavoprotein</keyword>
<keyword evidence="3" id="KW-0288">FMN</keyword>
<dbReference type="GO" id="GO:0050660">
    <property type="term" value="F:flavin adenine dinucleotide binding"/>
    <property type="evidence" value="ECO:0007669"/>
    <property type="project" value="TreeGrafter"/>
</dbReference>
<dbReference type="EMBL" id="AMRI01000006">
    <property type="protein sequence ID" value="EKE75961.1"/>
    <property type="molecule type" value="Genomic_DNA"/>
</dbReference>
<name>K2IZI1_9GAMM</name>
<dbReference type="InterPro" id="IPR029039">
    <property type="entry name" value="Flavoprotein-like_sf"/>
</dbReference>
<comment type="cofactor">
    <cofactor evidence="1">
        <name>FMN</name>
        <dbReference type="ChEBI" id="CHEBI:58210"/>
    </cofactor>
</comment>
<evidence type="ECO:0000256" key="4">
    <source>
        <dbReference type="ARBA" id="ARBA00022982"/>
    </source>
</evidence>
<dbReference type="InterPro" id="IPR008254">
    <property type="entry name" value="Flavodoxin/NO_synth"/>
</dbReference>
<feature type="domain" description="Flavodoxin-like" evidence="5">
    <location>
        <begin position="4"/>
        <end position="142"/>
    </location>
</feature>
<dbReference type="PROSITE" id="PS50902">
    <property type="entry name" value="FLAVODOXIN_LIKE"/>
    <property type="match status" value="1"/>
</dbReference>
<dbReference type="InterPro" id="IPR001094">
    <property type="entry name" value="Flavdoxin-like"/>
</dbReference>
<dbReference type="Pfam" id="PF00258">
    <property type="entry name" value="Flavodoxin_1"/>
    <property type="match status" value="1"/>
</dbReference>
<dbReference type="Proteomes" id="UP000006755">
    <property type="component" value="Unassembled WGS sequence"/>
</dbReference>
<evidence type="ECO:0000256" key="1">
    <source>
        <dbReference type="ARBA" id="ARBA00001917"/>
    </source>
</evidence>
<organism evidence="6 7">
    <name type="scientific">Gallaecimonas xiamenensis 3-C-1</name>
    <dbReference type="NCBI Taxonomy" id="745411"/>
    <lineage>
        <taxon>Bacteria</taxon>
        <taxon>Pseudomonadati</taxon>
        <taxon>Pseudomonadota</taxon>
        <taxon>Gammaproteobacteria</taxon>
        <taxon>Enterobacterales</taxon>
        <taxon>Gallaecimonadaceae</taxon>
        <taxon>Gallaecimonas</taxon>
    </lineage>
</organism>
<evidence type="ECO:0000259" key="5">
    <source>
        <dbReference type="PROSITE" id="PS50902"/>
    </source>
</evidence>
<keyword evidence="4" id="KW-0813">Transport</keyword>
<dbReference type="STRING" id="745411.B3C1_05862"/>
<dbReference type="Gene3D" id="3.40.50.360">
    <property type="match status" value="1"/>
</dbReference>
<gene>
    <name evidence="6" type="ORF">B3C1_05862</name>
</gene>
<keyword evidence="7" id="KW-1185">Reference proteome</keyword>
<dbReference type="GO" id="GO:0010181">
    <property type="term" value="F:FMN binding"/>
    <property type="evidence" value="ECO:0007669"/>
    <property type="project" value="InterPro"/>
</dbReference>
<protein>
    <submittedName>
        <fullName evidence="6">FMN-binding protein MioC</fullName>
    </submittedName>
</protein>
<dbReference type="RefSeq" id="WP_008483551.1">
    <property type="nucleotide sequence ID" value="NZ_AMRI01000006.1"/>
</dbReference>
<dbReference type="GO" id="GO:0016491">
    <property type="term" value="F:oxidoreductase activity"/>
    <property type="evidence" value="ECO:0007669"/>
    <property type="project" value="TreeGrafter"/>
</dbReference>
<evidence type="ECO:0000313" key="6">
    <source>
        <dbReference type="EMBL" id="EKE75961.1"/>
    </source>
</evidence>
<dbReference type="GO" id="GO:0005829">
    <property type="term" value="C:cytosol"/>
    <property type="evidence" value="ECO:0007669"/>
    <property type="project" value="TreeGrafter"/>
</dbReference>
<dbReference type="AlphaFoldDB" id="K2IZI1"/>
<dbReference type="PRINTS" id="PR00369">
    <property type="entry name" value="FLAVODOXIN"/>
</dbReference>
<dbReference type="NCBIfam" id="NF006531">
    <property type="entry name" value="PRK09004.1"/>
    <property type="match status" value="1"/>
</dbReference>
<dbReference type="SUPFAM" id="SSF52218">
    <property type="entry name" value="Flavoproteins"/>
    <property type="match status" value="1"/>
</dbReference>
<comment type="caution">
    <text evidence="6">The sequence shown here is derived from an EMBL/GenBank/DDBJ whole genome shotgun (WGS) entry which is preliminary data.</text>
</comment>
<evidence type="ECO:0000313" key="7">
    <source>
        <dbReference type="Proteomes" id="UP000006755"/>
    </source>
</evidence>
<evidence type="ECO:0000256" key="2">
    <source>
        <dbReference type="ARBA" id="ARBA00022630"/>
    </source>
</evidence>
<evidence type="ECO:0000256" key="3">
    <source>
        <dbReference type="ARBA" id="ARBA00022643"/>
    </source>
</evidence>
<dbReference type="PANTHER" id="PTHR19384">
    <property type="entry name" value="NITRIC OXIDE SYNTHASE-RELATED"/>
    <property type="match status" value="1"/>
</dbReference>
<dbReference type="PANTHER" id="PTHR19384:SF128">
    <property type="entry name" value="NADPH OXIDOREDUCTASE A"/>
    <property type="match status" value="1"/>
</dbReference>
<sequence length="145" mass="15647">MSTIHILVGSTLGGAEYVADTLAEQLQAADHQVAIHLDPNLEDLPHAGTWLLCSSTHGAGELPDNIQPFAEQLAQQPDLSAVRFAVFALGDSSYDTFCEGGKQLETAMLACKAQSLWPRQDIDVLDEQLPEELASAYLTEQIGKL</sequence>
<accession>K2IZI1</accession>
<proteinExistence type="predicted"/>
<dbReference type="eggNOG" id="COG0369">
    <property type="taxonomic scope" value="Bacteria"/>
</dbReference>
<reference evidence="6 7" key="1">
    <citation type="journal article" date="2012" name="J. Bacteriol.">
        <title>Genome Sequence of Gallaecimonas xiamenensis Type Strain 3-C-1.</title>
        <authorList>
            <person name="Lai Q."/>
            <person name="Wang L."/>
            <person name="Wang W."/>
            <person name="Shao Z."/>
        </authorList>
    </citation>
    <scope>NUCLEOTIDE SEQUENCE [LARGE SCALE GENOMIC DNA]</scope>
    <source>
        <strain evidence="6 7">3-C-1</strain>
    </source>
</reference>
<keyword evidence="4" id="KW-0249">Electron transport</keyword>